<comment type="similarity">
    <text evidence="2">Belongs to the metallo-dependent hydrolases superfamily. Peptidase M19 family.</text>
</comment>
<keyword evidence="4" id="KW-1185">Reference proteome</keyword>
<dbReference type="AlphaFoldDB" id="A0AA39LCN5"/>
<sequence length="424" mass="46344">MSWKTIVAAAVAGLAITSNAESTYDHAIRLMEESPLLDTHVDSPQILRSLHRKPLEAIPMMSTHVPGHVDLPRIREGRLGGAFWTVWTPCPSSTGEDPGPDFTVPTNGVRDAFEMLDLIQHMIEQLDDLQFARSSADIMSAFENGKIASLIGMEGTHFLGNSLGVLRVFAKMGVRYLTLTHVCHSSFASSNGFGKPIEVVHENNGLTTLGEELIRELNRLGIMVDLSHVSDVTMKQAIALSKAPVVWTHAGSRAVWDHPRNVPDDVLRLIGDGPGKNPGVVQSVFYPPFIGPVDAANVSRVADHIEHVAGIVGRKHVGIGSDFDGMYSSVEGLEDASKYPNLIVEMIERGWSDAEIKDLMGGNLMRVMDQVDAVAESLRNEKPSTAIWEKRKDLPAKWGGEGDAFYPYAVQAAQKELFKGHDEL</sequence>
<protein>
    <recommendedName>
        <fullName evidence="2">Dipeptidase</fullName>
        <ecNumber evidence="2">3.4.13.19</ecNumber>
    </recommendedName>
</protein>
<gene>
    <name evidence="3" type="ORF">NLU13_1602</name>
</gene>
<dbReference type="GO" id="GO:0070573">
    <property type="term" value="F:metallodipeptidase activity"/>
    <property type="evidence" value="ECO:0007669"/>
    <property type="project" value="InterPro"/>
</dbReference>
<organism evidence="3 4">
    <name type="scientific">Sarocladium strictum</name>
    <name type="common">Black bundle disease fungus</name>
    <name type="synonym">Acremonium strictum</name>
    <dbReference type="NCBI Taxonomy" id="5046"/>
    <lineage>
        <taxon>Eukaryota</taxon>
        <taxon>Fungi</taxon>
        <taxon>Dikarya</taxon>
        <taxon>Ascomycota</taxon>
        <taxon>Pezizomycotina</taxon>
        <taxon>Sordariomycetes</taxon>
        <taxon>Hypocreomycetidae</taxon>
        <taxon>Hypocreales</taxon>
        <taxon>Sarocladiaceae</taxon>
        <taxon>Sarocladium</taxon>
    </lineage>
</organism>
<feature type="chain" id="PRO_5041482943" description="Dipeptidase" evidence="2">
    <location>
        <begin position="21"/>
        <end position="424"/>
    </location>
</feature>
<feature type="signal peptide" evidence="2">
    <location>
        <begin position="1"/>
        <end position="20"/>
    </location>
</feature>
<dbReference type="EMBL" id="JAPDFR010000001">
    <property type="protein sequence ID" value="KAK0392104.1"/>
    <property type="molecule type" value="Genomic_DNA"/>
</dbReference>
<keyword evidence="2" id="KW-0645">Protease</keyword>
<dbReference type="Gene3D" id="3.20.20.140">
    <property type="entry name" value="Metal-dependent hydrolases"/>
    <property type="match status" value="1"/>
</dbReference>
<dbReference type="GO" id="GO:0046872">
    <property type="term" value="F:metal ion binding"/>
    <property type="evidence" value="ECO:0007669"/>
    <property type="project" value="UniProtKB-UniRule"/>
</dbReference>
<evidence type="ECO:0000313" key="3">
    <source>
        <dbReference type="EMBL" id="KAK0392104.1"/>
    </source>
</evidence>
<keyword evidence="2" id="KW-0482">Metalloprotease</keyword>
<dbReference type="EC" id="3.4.13.19" evidence="2"/>
<keyword evidence="2" id="KW-0479">Metal-binding</keyword>
<name>A0AA39LCN5_SARSR</name>
<dbReference type="CDD" id="cd01301">
    <property type="entry name" value="rDP_like"/>
    <property type="match status" value="1"/>
</dbReference>
<dbReference type="GO" id="GO:0006508">
    <property type="term" value="P:proteolysis"/>
    <property type="evidence" value="ECO:0007669"/>
    <property type="project" value="UniProtKB-KW"/>
</dbReference>
<keyword evidence="1 2" id="KW-0224">Dipeptidase</keyword>
<dbReference type="InterPro" id="IPR032466">
    <property type="entry name" value="Metal_Hydrolase"/>
</dbReference>
<dbReference type="Pfam" id="PF01244">
    <property type="entry name" value="Peptidase_M19"/>
    <property type="match status" value="1"/>
</dbReference>
<comment type="catalytic activity">
    <reaction evidence="2">
        <text>an L-aminoacyl-L-amino acid + H2O = 2 an L-alpha-amino acid</text>
        <dbReference type="Rhea" id="RHEA:48940"/>
        <dbReference type="ChEBI" id="CHEBI:15377"/>
        <dbReference type="ChEBI" id="CHEBI:59869"/>
        <dbReference type="ChEBI" id="CHEBI:77460"/>
        <dbReference type="EC" id="3.4.13.19"/>
    </reaction>
</comment>
<comment type="caution">
    <text evidence="3">The sequence shown here is derived from an EMBL/GenBank/DDBJ whole genome shotgun (WGS) entry which is preliminary data.</text>
</comment>
<evidence type="ECO:0000313" key="4">
    <source>
        <dbReference type="Proteomes" id="UP001175261"/>
    </source>
</evidence>
<accession>A0AA39LCN5</accession>
<keyword evidence="2" id="KW-0378">Hydrolase</keyword>
<dbReference type="Proteomes" id="UP001175261">
    <property type="component" value="Unassembled WGS sequence"/>
</dbReference>
<evidence type="ECO:0000256" key="1">
    <source>
        <dbReference type="ARBA" id="ARBA00022997"/>
    </source>
</evidence>
<comment type="cofactor">
    <cofactor evidence="2">
        <name>Zn(2+)</name>
        <dbReference type="ChEBI" id="CHEBI:29105"/>
    </cofactor>
</comment>
<reference evidence="3" key="1">
    <citation type="submission" date="2022-10" db="EMBL/GenBank/DDBJ databases">
        <title>Determination and structural analysis of whole genome sequence of Sarocladium strictum F4-1.</title>
        <authorList>
            <person name="Hu L."/>
            <person name="Jiang Y."/>
        </authorList>
    </citation>
    <scope>NUCLEOTIDE SEQUENCE</scope>
    <source>
        <strain evidence="3">F4-1</strain>
    </source>
</reference>
<dbReference type="SUPFAM" id="SSF51556">
    <property type="entry name" value="Metallo-dependent hydrolases"/>
    <property type="match status" value="1"/>
</dbReference>
<dbReference type="InterPro" id="IPR008257">
    <property type="entry name" value="Pept_M19"/>
</dbReference>
<keyword evidence="2" id="KW-0732">Signal</keyword>
<evidence type="ECO:0000256" key="2">
    <source>
        <dbReference type="RuleBase" id="RU341113"/>
    </source>
</evidence>
<dbReference type="PANTHER" id="PTHR10443:SF12">
    <property type="entry name" value="DIPEPTIDASE"/>
    <property type="match status" value="1"/>
</dbReference>
<dbReference type="PANTHER" id="PTHR10443">
    <property type="entry name" value="MICROSOMAL DIPEPTIDASE"/>
    <property type="match status" value="1"/>
</dbReference>
<proteinExistence type="inferred from homology"/>
<dbReference type="PROSITE" id="PS51365">
    <property type="entry name" value="RENAL_DIPEPTIDASE_2"/>
    <property type="match status" value="1"/>
</dbReference>
<keyword evidence="2" id="KW-0862">Zinc</keyword>